<name>A0ABR4DYF8_9PEZI</name>
<reference evidence="4 5" key="1">
    <citation type="submission" date="2024-03" db="EMBL/GenBank/DDBJ databases">
        <title>A high-quality draft genome sequence of Diaporthe vaccinii, a causative agent of upright dieback and viscid rot disease in cranberry plants.</title>
        <authorList>
            <person name="Sarrasin M."/>
            <person name="Lang B.F."/>
            <person name="Burger G."/>
        </authorList>
    </citation>
    <scope>NUCLEOTIDE SEQUENCE [LARGE SCALE GENOMIC DNA]</scope>
    <source>
        <strain evidence="4 5">IS7</strain>
    </source>
</reference>
<sequence length="324" mass="34837">MSQFTSQTRGEEVCEAFPSQIKGRTFLITGTSANGLGAKFATILSKYSPAQIILVSRSKSKVDPVVQEIKSVNSGISIKFVPCELSDQESVRSAAETIVSDAEIKKIDVVVNNAGLMAILDYQVDKQGNEMQFSANHVGHFLLTNLILPKILAAGAGARVINLTSLGHRIGPFRFNDPKFSGGKEYDPWSAYGQSKTANILFSVELARRLKSRNIQAFAVHPGLILSTSLGSHVDFMAQLPALQAAAEKNNPGLTWSVEGHAKDDSQGCATALTAALDPTLAAETGAYLEDCAVSKPLEYAADLENAKKLWAYSEELVGQKFDV</sequence>
<dbReference type="Pfam" id="PF00106">
    <property type="entry name" value="adh_short"/>
    <property type="match status" value="1"/>
</dbReference>
<dbReference type="InterPro" id="IPR036291">
    <property type="entry name" value="NAD(P)-bd_dom_sf"/>
</dbReference>
<dbReference type="PANTHER" id="PTHR24320">
    <property type="entry name" value="RETINOL DEHYDROGENASE"/>
    <property type="match status" value="1"/>
</dbReference>
<dbReference type="PANTHER" id="PTHR24320:SF283">
    <property type="entry name" value="RETINOL DEHYDROGENASE 11"/>
    <property type="match status" value="1"/>
</dbReference>
<protein>
    <recommendedName>
        <fullName evidence="6">Short-chain dehydrogenase</fullName>
    </recommendedName>
</protein>
<dbReference type="PRINTS" id="PR00081">
    <property type="entry name" value="GDHRDH"/>
</dbReference>
<keyword evidence="5" id="KW-1185">Reference proteome</keyword>
<evidence type="ECO:0000313" key="5">
    <source>
        <dbReference type="Proteomes" id="UP001600888"/>
    </source>
</evidence>
<evidence type="ECO:0000256" key="2">
    <source>
        <dbReference type="ARBA" id="ARBA00023002"/>
    </source>
</evidence>
<evidence type="ECO:0000256" key="1">
    <source>
        <dbReference type="ARBA" id="ARBA00006484"/>
    </source>
</evidence>
<dbReference type="Proteomes" id="UP001600888">
    <property type="component" value="Unassembled WGS sequence"/>
</dbReference>
<evidence type="ECO:0000313" key="4">
    <source>
        <dbReference type="EMBL" id="KAL2275217.1"/>
    </source>
</evidence>
<dbReference type="SUPFAM" id="SSF51735">
    <property type="entry name" value="NAD(P)-binding Rossmann-fold domains"/>
    <property type="match status" value="1"/>
</dbReference>
<comment type="caution">
    <text evidence="4">The sequence shown here is derived from an EMBL/GenBank/DDBJ whole genome shotgun (WGS) entry which is preliminary data.</text>
</comment>
<evidence type="ECO:0008006" key="6">
    <source>
        <dbReference type="Google" id="ProtNLM"/>
    </source>
</evidence>
<dbReference type="EMBL" id="JBAWTH010000140">
    <property type="protein sequence ID" value="KAL2275217.1"/>
    <property type="molecule type" value="Genomic_DNA"/>
</dbReference>
<organism evidence="4 5">
    <name type="scientific">Diaporthe vaccinii</name>
    <dbReference type="NCBI Taxonomy" id="105482"/>
    <lineage>
        <taxon>Eukaryota</taxon>
        <taxon>Fungi</taxon>
        <taxon>Dikarya</taxon>
        <taxon>Ascomycota</taxon>
        <taxon>Pezizomycotina</taxon>
        <taxon>Sordariomycetes</taxon>
        <taxon>Sordariomycetidae</taxon>
        <taxon>Diaporthales</taxon>
        <taxon>Diaporthaceae</taxon>
        <taxon>Diaporthe</taxon>
        <taxon>Diaporthe eres species complex</taxon>
    </lineage>
</organism>
<dbReference type="InterPro" id="IPR002347">
    <property type="entry name" value="SDR_fam"/>
</dbReference>
<dbReference type="Gene3D" id="3.40.50.720">
    <property type="entry name" value="NAD(P)-binding Rossmann-like Domain"/>
    <property type="match status" value="1"/>
</dbReference>
<gene>
    <name evidence="4" type="ORF">FJTKL_02441</name>
</gene>
<evidence type="ECO:0000256" key="3">
    <source>
        <dbReference type="RuleBase" id="RU000363"/>
    </source>
</evidence>
<proteinExistence type="inferred from homology"/>
<dbReference type="PRINTS" id="PR00080">
    <property type="entry name" value="SDRFAMILY"/>
</dbReference>
<accession>A0ABR4DYF8</accession>
<comment type="similarity">
    <text evidence="1 3">Belongs to the short-chain dehydrogenases/reductases (SDR) family.</text>
</comment>
<keyword evidence="2" id="KW-0560">Oxidoreductase</keyword>